<dbReference type="EMBL" id="CP075585">
    <property type="protein sequence ID" value="QZA58516.1"/>
    <property type="molecule type" value="Genomic_DNA"/>
</dbReference>
<evidence type="ECO:0000256" key="1">
    <source>
        <dbReference type="SAM" id="MobiDB-lite"/>
    </source>
</evidence>
<reference evidence="2 3" key="1">
    <citation type="submission" date="2021-05" db="EMBL/GenBank/DDBJ databases">
        <title>Ecology and evolution of chlamydial symbionts of arthropods.</title>
        <authorList>
            <person name="Halter T."/>
            <person name="Sixt B.S."/>
            <person name="Toenshoff E.R."/>
            <person name="Koestlbacher S."/>
            <person name="Schulz F."/>
            <person name="Kostanjsek R."/>
            <person name="Collingro A."/>
            <person name="Hendrickx F."/>
            <person name="Horn M."/>
        </authorList>
    </citation>
    <scope>NUCLEOTIDE SEQUENCE [LARGE SCALE GENOMIC DNA]</scope>
    <source>
        <strain evidence="2 3">15C</strain>
    </source>
</reference>
<sequence>MKIGPKNPAKSNDYNRQTKSSLIQTRDKVRKVARKIPHAFTAGKVHFSKLKANRISEKTNRLFTQKMNTFNS</sequence>
<evidence type="ECO:0008006" key="4">
    <source>
        <dbReference type="Google" id="ProtNLM"/>
    </source>
</evidence>
<protein>
    <recommendedName>
        <fullName evidence="4">Transposase</fullName>
    </recommendedName>
</protein>
<organism evidence="2 3">
    <name type="scientific">Candidatus Rhabdochlamydia porcellionis</name>
    <dbReference type="NCBI Taxonomy" id="225148"/>
    <lineage>
        <taxon>Bacteria</taxon>
        <taxon>Pseudomonadati</taxon>
        <taxon>Chlamydiota</taxon>
        <taxon>Chlamydiia</taxon>
        <taxon>Parachlamydiales</taxon>
        <taxon>Candidatus Rhabdochlamydiaceae</taxon>
        <taxon>Candidatus Rhabdochlamydia</taxon>
    </lineage>
</organism>
<name>A0ABX8YYV3_9BACT</name>
<feature type="region of interest" description="Disordered" evidence="1">
    <location>
        <begin position="1"/>
        <end position="26"/>
    </location>
</feature>
<evidence type="ECO:0000313" key="2">
    <source>
        <dbReference type="EMBL" id="QZA58516.1"/>
    </source>
</evidence>
<proteinExistence type="predicted"/>
<gene>
    <name evidence="2" type="ORF">RHAB15C_0000390</name>
</gene>
<dbReference type="Proteomes" id="UP000822862">
    <property type="component" value="Chromosome"/>
</dbReference>
<keyword evidence="3" id="KW-1185">Reference proteome</keyword>
<feature type="compositionally biased region" description="Polar residues" evidence="1">
    <location>
        <begin position="9"/>
        <end position="24"/>
    </location>
</feature>
<accession>A0ABX8YYV3</accession>
<evidence type="ECO:0000313" key="3">
    <source>
        <dbReference type="Proteomes" id="UP000822862"/>
    </source>
</evidence>
<dbReference type="RefSeq" id="WP_194844953.1">
    <property type="nucleotide sequence ID" value="NZ_CP075585.1"/>
</dbReference>